<feature type="region of interest" description="Disordered" evidence="1">
    <location>
        <begin position="1023"/>
        <end position="1063"/>
    </location>
</feature>
<name>A0A5B9P236_9BACT</name>
<organism evidence="3 4">
    <name type="scientific">Mariniblastus fucicola</name>
    <dbReference type="NCBI Taxonomy" id="980251"/>
    <lineage>
        <taxon>Bacteria</taxon>
        <taxon>Pseudomonadati</taxon>
        <taxon>Planctomycetota</taxon>
        <taxon>Planctomycetia</taxon>
        <taxon>Pirellulales</taxon>
        <taxon>Pirellulaceae</taxon>
        <taxon>Mariniblastus</taxon>
    </lineage>
</organism>
<keyword evidence="4" id="KW-1185">Reference proteome</keyword>
<dbReference type="OrthoDB" id="173865at2"/>
<reference evidence="3 4" key="1">
    <citation type="submission" date="2019-08" db="EMBL/GenBank/DDBJ databases">
        <title>Deep-cultivation of Planctomycetes and their phenomic and genomic characterization uncovers novel biology.</title>
        <authorList>
            <person name="Wiegand S."/>
            <person name="Jogler M."/>
            <person name="Boedeker C."/>
            <person name="Pinto D."/>
            <person name="Vollmers J."/>
            <person name="Rivas-Marin E."/>
            <person name="Kohn T."/>
            <person name="Peeters S.H."/>
            <person name="Heuer A."/>
            <person name="Rast P."/>
            <person name="Oberbeckmann S."/>
            <person name="Bunk B."/>
            <person name="Jeske O."/>
            <person name="Meyerdierks A."/>
            <person name="Storesund J.E."/>
            <person name="Kallscheuer N."/>
            <person name="Luecker S."/>
            <person name="Lage O.M."/>
            <person name="Pohl T."/>
            <person name="Merkel B.J."/>
            <person name="Hornburger P."/>
            <person name="Mueller R.-W."/>
            <person name="Bruemmer F."/>
            <person name="Labrenz M."/>
            <person name="Spormann A.M."/>
            <person name="Op den Camp H."/>
            <person name="Overmann J."/>
            <person name="Amann R."/>
            <person name="Jetten M.S.M."/>
            <person name="Mascher T."/>
            <person name="Medema M.H."/>
            <person name="Devos D.P."/>
            <person name="Kaster A.-K."/>
            <person name="Ovreas L."/>
            <person name="Rohde M."/>
            <person name="Galperin M.Y."/>
            <person name="Jogler C."/>
        </authorList>
    </citation>
    <scope>NUCLEOTIDE SEQUENCE [LARGE SCALE GENOMIC DNA]</scope>
    <source>
        <strain evidence="3 4">FC18</strain>
    </source>
</reference>
<proteinExistence type="predicted"/>
<dbReference type="Proteomes" id="UP000322214">
    <property type="component" value="Chromosome"/>
</dbReference>
<evidence type="ECO:0000313" key="3">
    <source>
        <dbReference type="EMBL" id="QEG20577.1"/>
    </source>
</evidence>
<gene>
    <name evidence="3" type="ORF">MFFC18_04260</name>
</gene>
<feature type="signal peptide" evidence="2">
    <location>
        <begin position="1"/>
        <end position="19"/>
    </location>
</feature>
<accession>A0A5B9P236</accession>
<keyword evidence="2" id="KW-0732">Signal</keyword>
<dbReference type="RefSeq" id="WP_075084812.1">
    <property type="nucleotide sequence ID" value="NZ_CP042912.1"/>
</dbReference>
<feature type="region of interest" description="Disordered" evidence="1">
    <location>
        <begin position="1403"/>
        <end position="1427"/>
    </location>
</feature>
<sequence precursor="true">MRWLTSLLAFGFMTLIALAAETGAQEISFWEEFALSDDRRKTLEKLVPGSEDYYFFHALHAQNEQQLDEVDSLLKRWTKRHGKTQQVRVIENRQALLKYGEDPTRTLDHLIHQLNLDFSHQRRIPQAQKDLPTALAAGLIDPARLMAKFLNRDSNGLGSFNDRGLYYLVDRPLNTRQRRDLLKRIQDPTFPGIVELISKDLKGKDSSRFGSLTIHNQLTKPQLEELAKLVPELRSQQNFVNEFLLRLLPSEDINLRADADAYRKYLDDLWAFVDKLNPNFNSLKASVLYRLLELDQREGKMDRKRFIAYLELPRNVHYINPRMTDGVRRQNIAVLGENYSEFTSFRPINNDEDLVQDYLHHFLAPAANSKTFAKYFEADYLKRQFATAKILYGNGDRETWAAMLTPEQYKSLLERIDLDFAATNQEYFGVDEAVELKLFTKNVDKLIVKVFEINTRNFYLKHGREVDTDISLDGLVANEEQLHEYDDAPLLRKSRTFTFDSLNQRGVYVIDFIGGGKSSRALVRKGRLQMVGRVTPFGQRFNVVNEQGAIAVDATLSIAGRNYTADEDGDISVPFSTRKGTQQAIVSQGQFSSLQVFQPVSESYSFQAAFHVNRESLAQNNEATVIIRPSLSVAGGNPIPLKRLDSCQLEITSTSLDGVSSTKTIGNLAVSEIDEATATFLVPPRLHKIEFRLEVKLKTLLKQERKLSASESFTINQIDVTKDILDLHLLPTAEGWFVEVLGKSGERREGQPVRFKFGIAGLNQKVSVDLQSDDKGQIELGDLSNVDWIEASAVDGTVRRWNPNFTRMHLASNYHLAAGDTLALPVPDQAMELDPRLMTLLETRGGRNVRDCFAKMKISDHKLEIANLEPGDYRLTIRSNLLDPNSRQINIRVATGTQAGEAIVGKHRLLQKHQPIQPFAVAGAIEDDKLTVQIADVTDSTRVHVFPVRYLNAFDPFDDLNSIRRPEPWKLSPAIRKSAYMAGRKIGEEYQYILNRRYAPRFPGNMLERPSLLMNPWAIQDTENKSQSAAKGEDARDSGVDRSTAASRGHGGRASGSQHNGFSNLDFLGGGQDAILNVQPDEDGQIQLTSDQIGNAQAIRIVVVDLFSVAQTQVLRQPRSFKTVDQRLVNALDAEKHYRQARQIDVLEKGDSLIIEDILSAQFQQYDELSDVYGLYQGFGNAAAKLRKFSFVLDWTSKTPEEKRGLYSEFACHELNFFIYQKDEKFFKEVVRKHILNKRERTFLDQWLLEEDLTQWLEPWHFARLNIVEKILLSQRYDERRGDLARHIAELYDLAPTPRSRYDELYRFSLMSRSLEGQDFSRMKMLSQRQLQGQTLAELDDDMDGAMLEVQAQARFEDSFGVPVPSSPLVAGKQFGGIAKSPQRAMSMGRGTTSIGLEVREKLARKGQPSARPKKRTESRTRNVDGREHAYSVEVPVEEEAIPGWDEARKDISVRQLYRRVEPTREWIENNYYELLPEAQNENLVTVNQFWKDYANHEGGSFASQWFAESNRNFTEMMFALAVLDLPMSDVNEKVEVADGKLTITADGPMIVLHQQNREAEFDRRGTTVFVSENFFQSNDRHRYEDGIQFDRFVEGNFLANVLYGAEVVITNPTSTPMAIEVLLQIPRGAMPAAGSKQTRSISMQLDAFSTQKVEYAFYFPAPGEFTHYPAHVSSDVKVLAVAENRDFNVVDQPASVDRQSWEYVSQNGSEDDVIDFLNRENVQRIDPAEIAFRMKDKTFFKRATDTLRNRCRYDHTLWAYGVKHNEADAISEFLEHADGVTSLCGISFKSELLTIDPFVRNWYEQHEFSPLVNARAHQLGVTQKILNSRIHQQYEKLTQILGHHAELDGDDRLVVTYFLLLQDRVYEAMNQFARIESKEVVEAMPYAYCDAYLDLYREKPDDAMAKAKKWTDYPVDRWRSKFENVVAMVEEIKGGSIDLVDEKDRNQQQDLLASKAPGFDFRITSSGEKRGAGKGSVEWRNLTEMTINYYVMDIEFLFSANPFARDQIDGFSMIRPNLSQKVTLVDSESKGTYEFPLPEQFDNKNVLVEVVAGDDSASKTWYANSMEVQVIESYGQVLLTDPEANAPISKAYVKVFAKGANGDVEFHKDGYTDLRGRFDYVTQSNRSLDGIAEYAILIISDEHGAVIREAKPPRE</sequence>
<dbReference type="KEGG" id="mff:MFFC18_04260"/>
<evidence type="ECO:0000313" key="4">
    <source>
        <dbReference type="Proteomes" id="UP000322214"/>
    </source>
</evidence>
<protein>
    <recommendedName>
        <fullName evidence="5">MG2 domain protein</fullName>
    </recommendedName>
</protein>
<evidence type="ECO:0008006" key="5">
    <source>
        <dbReference type="Google" id="ProtNLM"/>
    </source>
</evidence>
<feature type="chain" id="PRO_5022780097" description="MG2 domain protein" evidence="2">
    <location>
        <begin position="20"/>
        <end position="2156"/>
    </location>
</feature>
<dbReference type="EMBL" id="CP042912">
    <property type="protein sequence ID" value="QEG20577.1"/>
    <property type="molecule type" value="Genomic_DNA"/>
</dbReference>
<feature type="compositionally biased region" description="Basic and acidic residues" evidence="1">
    <location>
        <begin position="1416"/>
        <end position="1427"/>
    </location>
</feature>
<evidence type="ECO:0000256" key="2">
    <source>
        <dbReference type="SAM" id="SignalP"/>
    </source>
</evidence>
<feature type="compositionally biased region" description="Basic and acidic residues" evidence="1">
    <location>
        <begin position="1031"/>
        <end position="1040"/>
    </location>
</feature>
<evidence type="ECO:0000256" key="1">
    <source>
        <dbReference type="SAM" id="MobiDB-lite"/>
    </source>
</evidence>